<gene>
    <name evidence="1" type="ORF">NST17_19515</name>
</gene>
<evidence type="ECO:0000313" key="1">
    <source>
        <dbReference type="EMBL" id="MEL3959345.1"/>
    </source>
</evidence>
<name>A0ABU9K3L8_9BACI</name>
<evidence type="ECO:0000313" key="2">
    <source>
        <dbReference type="Proteomes" id="UP001459714"/>
    </source>
</evidence>
<accession>A0ABU9K3L8</accession>
<sequence>MVNAAMIQSNEPIKLVIGMQYVVGKDIPKGVYKATANSGHGDFIVYGQSGENKVNIILGENNVSEQEFVAEEGDTIFTAVDTTLTPVN</sequence>
<dbReference type="EMBL" id="JBBYAK010000002">
    <property type="protein sequence ID" value="MEL3959345.1"/>
    <property type="molecule type" value="Genomic_DNA"/>
</dbReference>
<reference evidence="1 2" key="1">
    <citation type="submission" date="2024-03" db="EMBL/GenBank/DDBJ databases">
        <title>Bacilli Hybrid Assemblies.</title>
        <authorList>
            <person name="Kovac J."/>
        </authorList>
    </citation>
    <scope>NUCLEOTIDE SEQUENCE [LARGE SCALE GENOMIC DNA]</scope>
    <source>
        <strain evidence="1 2">FSL M8-0022</strain>
    </source>
</reference>
<organism evidence="1 2">
    <name type="scientific">Caldifermentibacillus hisashii</name>
    <dbReference type="NCBI Taxonomy" id="996558"/>
    <lineage>
        <taxon>Bacteria</taxon>
        <taxon>Bacillati</taxon>
        <taxon>Bacillota</taxon>
        <taxon>Bacilli</taxon>
        <taxon>Bacillales</taxon>
        <taxon>Bacillaceae</taxon>
        <taxon>Caldifermentibacillus</taxon>
    </lineage>
</organism>
<dbReference type="Proteomes" id="UP001459714">
    <property type="component" value="Unassembled WGS sequence"/>
</dbReference>
<keyword evidence="2" id="KW-1185">Reference proteome</keyword>
<dbReference type="RefSeq" id="WP_342020983.1">
    <property type="nucleotide sequence ID" value="NZ_JBBYAK010000002.1"/>
</dbReference>
<proteinExistence type="predicted"/>
<protein>
    <submittedName>
        <fullName evidence="1">Uncharacterized protein</fullName>
    </submittedName>
</protein>
<comment type="caution">
    <text evidence="1">The sequence shown here is derived from an EMBL/GenBank/DDBJ whole genome shotgun (WGS) entry which is preliminary data.</text>
</comment>